<dbReference type="InterPro" id="IPR012912">
    <property type="entry name" value="Plasmid_pRiA4b_Orf3-like"/>
</dbReference>
<dbReference type="InterPro" id="IPR024047">
    <property type="entry name" value="MM3350-like_sf"/>
</dbReference>
<accession>A0A2W4U628</accession>
<dbReference type="PANTHER" id="PTHR41878">
    <property type="entry name" value="LEXA REPRESSOR-RELATED"/>
    <property type="match status" value="1"/>
</dbReference>
<dbReference type="Pfam" id="PF19935">
    <property type="entry name" value="DUF6398"/>
    <property type="match status" value="1"/>
</dbReference>
<dbReference type="SUPFAM" id="SSF159941">
    <property type="entry name" value="MM3350-like"/>
    <property type="match status" value="1"/>
</dbReference>
<organism evidence="3 4">
    <name type="scientific">Leptolyngbya foveolarum</name>
    <dbReference type="NCBI Taxonomy" id="47253"/>
    <lineage>
        <taxon>Bacteria</taxon>
        <taxon>Bacillati</taxon>
        <taxon>Cyanobacteriota</taxon>
        <taxon>Cyanophyceae</taxon>
        <taxon>Leptolyngbyales</taxon>
        <taxon>Leptolyngbyaceae</taxon>
        <taxon>Leptolyngbya group</taxon>
        <taxon>Leptolyngbya</taxon>
    </lineage>
</organism>
<proteinExistence type="predicted"/>
<evidence type="ECO:0000313" key="3">
    <source>
        <dbReference type="EMBL" id="PZO14657.1"/>
    </source>
</evidence>
<evidence type="ECO:0000259" key="1">
    <source>
        <dbReference type="Pfam" id="PF07929"/>
    </source>
</evidence>
<dbReference type="Pfam" id="PF07929">
    <property type="entry name" value="PRiA4_ORF3"/>
    <property type="match status" value="1"/>
</dbReference>
<sequence length="336" mass="37438">MAKVKKSESVPKTMQAKFDSITALTDDFAAKHLNDEYAQLIRFATAALCRKRPSPLASGRDYTWACGITHALGMVNFLFDPSQNPHISASELYEIFGVSASTGQAKSKKVRDTLKMSQLDPNWGLPSKMDSNPLIWMLEVGGFIMDIRSAPRELQEVALEKGLIPYIPGAQNELAEASTEKRTEGTADMLYVLNVGVLGGPMTDDFIEQNPVLYRTIEIKGSNTLADLHDIIFAAFDREEEHLYEFQLGGKMPNDPQAKRYGMPIPNDPDSPKDAAKATITSLKLRPEDIFGYWFDFGDDWWHQVDVAKVEPQAPKGKYPKIIKSVGDSPPQYADF</sequence>
<feature type="domain" description="DUF6398" evidence="2">
    <location>
        <begin position="21"/>
        <end position="124"/>
    </location>
</feature>
<feature type="domain" description="Plasmid pRiA4b Orf3-like" evidence="1">
    <location>
        <begin position="209"/>
        <end position="331"/>
    </location>
</feature>
<name>A0A2W4U628_9CYAN</name>
<evidence type="ECO:0000313" key="4">
    <source>
        <dbReference type="Proteomes" id="UP000249354"/>
    </source>
</evidence>
<dbReference type="Gene3D" id="3.10.290.30">
    <property type="entry name" value="MM3350-like"/>
    <property type="match status" value="1"/>
</dbReference>
<protein>
    <submittedName>
        <fullName evidence="3">Uncharacterized protein</fullName>
    </submittedName>
</protein>
<dbReference type="PANTHER" id="PTHR41878:SF1">
    <property type="entry name" value="TNPR PROTEIN"/>
    <property type="match status" value="1"/>
</dbReference>
<comment type="caution">
    <text evidence="3">The sequence shown here is derived from an EMBL/GenBank/DDBJ whole genome shotgun (WGS) entry which is preliminary data.</text>
</comment>
<dbReference type="AlphaFoldDB" id="A0A2W4U628"/>
<evidence type="ECO:0000259" key="2">
    <source>
        <dbReference type="Pfam" id="PF19935"/>
    </source>
</evidence>
<dbReference type="EMBL" id="QBMC01000105">
    <property type="protein sequence ID" value="PZO14657.1"/>
    <property type="molecule type" value="Genomic_DNA"/>
</dbReference>
<gene>
    <name evidence="3" type="ORF">DCF25_14675</name>
</gene>
<dbReference type="Proteomes" id="UP000249354">
    <property type="component" value="Unassembled WGS sequence"/>
</dbReference>
<reference evidence="3 4" key="2">
    <citation type="submission" date="2018-06" db="EMBL/GenBank/DDBJ databases">
        <title>Metagenomic assembly of (sub)arctic Cyanobacteria and their associated microbiome from non-axenic cultures.</title>
        <authorList>
            <person name="Baurain D."/>
        </authorList>
    </citation>
    <scope>NUCLEOTIDE SEQUENCE [LARGE SCALE GENOMIC DNA]</scope>
    <source>
        <strain evidence="3">ULC129bin1</strain>
    </source>
</reference>
<reference evidence="4" key="1">
    <citation type="submission" date="2018-04" db="EMBL/GenBank/DDBJ databases">
        <authorList>
            <person name="Cornet L."/>
        </authorList>
    </citation>
    <scope>NUCLEOTIDE SEQUENCE [LARGE SCALE GENOMIC DNA]</scope>
</reference>
<dbReference type="InterPro" id="IPR045651">
    <property type="entry name" value="DUF6398"/>
</dbReference>